<evidence type="ECO:0000313" key="3">
    <source>
        <dbReference type="Proteomes" id="UP000247810"/>
    </source>
</evidence>
<name>A0A319CYW2_9EURO</name>
<dbReference type="Proteomes" id="UP000247810">
    <property type="component" value="Unassembled WGS sequence"/>
</dbReference>
<feature type="compositionally biased region" description="Pro residues" evidence="1">
    <location>
        <begin position="24"/>
        <end position="33"/>
    </location>
</feature>
<reference evidence="2 3" key="1">
    <citation type="submission" date="2018-02" db="EMBL/GenBank/DDBJ databases">
        <title>The genomes of Aspergillus section Nigri reveals drivers in fungal speciation.</title>
        <authorList>
            <consortium name="DOE Joint Genome Institute"/>
            <person name="Vesth T.C."/>
            <person name="Nybo J."/>
            <person name="Theobald S."/>
            <person name="Brandl J."/>
            <person name="Frisvad J.C."/>
            <person name="Nielsen K.F."/>
            <person name="Lyhne E.K."/>
            <person name="Kogle M.E."/>
            <person name="Kuo A."/>
            <person name="Riley R."/>
            <person name="Clum A."/>
            <person name="Nolan M."/>
            <person name="Lipzen A."/>
            <person name="Salamov A."/>
            <person name="Henrissat B."/>
            <person name="Wiebenga A."/>
            <person name="De vries R.P."/>
            <person name="Grigoriev I.V."/>
            <person name="Mortensen U.H."/>
            <person name="Andersen M.R."/>
            <person name="Baker S.E."/>
        </authorList>
    </citation>
    <scope>NUCLEOTIDE SEQUENCE [LARGE SCALE GENOMIC DNA]</scope>
    <source>
        <strain evidence="2 3">CBS 707.79</strain>
    </source>
</reference>
<gene>
    <name evidence="2" type="ORF">BO71DRAFT_402212</name>
</gene>
<evidence type="ECO:0000256" key="1">
    <source>
        <dbReference type="SAM" id="MobiDB-lite"/>
    </source>
</evidence>
<dbReference type="OrthoDB" id="4156714at2759"/>
<keyword evidence="3" id="KW-1185">Reference proteome</keyword>
<dbReference type="VEuPathDB" id="FungiDB:BO71DRAFT_402212"/>
<feature type="compositionally biased region" description="Low complexity" evidence="1">
    <location>
        <begin position="1"/>
        <end position="23"/>
    </location>
</feature>
<dbReference type="STRING" id="1448320.A0A319CYW2"/>
<feature type="region of interest" description="Disordered" evidence="1">
    <location>
        <begin position="1"/>
        <end position="83"/>
    </location>
</feature>
<organism evidence="2 3">
    <name type="scientific">Aspergillus ellipticus CBS 707.79</name>
    <dbReference type="NCBI Taxonomy" id="1448320"/>
    <lineage>
        <taxon>Eukaryota</taxon>
        <taxon>Fungi</taxon>
        <taxon>Dikarya</taxon>
        <taxon>Ascomycota</taxon>
        <taxon>Pezizomycotina</taxon>
        <taxon>Eurotiomycetes</taxon>
        <taxon>Eurotiomycetidae</taxon>
        <taxon>Eurotiales</taxon>
        <taxon>Aspergillaceae</taxon>
        <taxon>Aspergillus</taxon>
        <taxon>Aspergillus subgen. Circumdati</taxon>
    </lineage>
</organism>
<dbReference type="AlphaFoldDB" id="A0A319CYW2"/>
<protein>
    <submittedName>
        <fullName evidence="2">Uncharacterized protein</fullName>
    </submittedName>
</protein>
<dbReference type="EMBL" id="KZ825983">
    <property type="protein sequence ID" value="PYH90456.1"/>
    <property type="molecule type" value="Genomic_DNA"/>
</dbReference>
<sequence>MVLTRSQKAQQAQQAEKSEIPEIPGSPEPPQKPQKPQRGQRVQKPCPPKRRATPAPSPVAAEHSGSVANADGQSSPLPGAWTQPDVENWSRGVNAFAFGLDELEELFDRVQRSAVDWTYKFCRPGPLDLSAEQQREVIASLDGYCVQESWAYIWARLQPTARENLAQILATTMLFQHIVTHLIEHPFWCLDGKLDATDTDDLAFARRLDYLYERLQTFNRREAACWKSRLIGLCNAVPLLFGRSRHARKALQRHTSARRQERMGVLTAELLALIDREKANPDTRDWQLELVMQDAGEFAGKVLGGTIANVRVDRLPGLTTFHANTEAMKPHRYMATDYRYQHAADHAFQGEEILIVPVPGIRLTDTPPRHADFRHYEYRIWPAEVIAVEHGETLTGRL</sequence>
<feature type="compositionally biased region" description="Low complexity" evidence="1">
    <location>
        <begin position="34"/>
        <end position="44"/>
    </location>
</feature>
<evidence type="ECO:0000313" key="2">
    <source>
        <dbReference type="EMBL" id="PYH90456.1"/>
    </source>
</evidence>
<proteinExistence type="predicted"/>
<accession>A0A319CYW2</accession>